<proteinExistence type="predicted"/>
<keyword evidence="2" id="KW-1185">Reference proteome</keyword>
<dbReference type="Proteomes" id="UP000700855">
    <property type="component" value="Unassembled WGS sequence"/>
</dbReference>
<evidence type="ECO:0000313" key="1">
    <source>
        <dbReference type="EMBL" id="MBI0143820.1"/>
    </source>
</evidence>
<dbReference type="Gene3D" id="2.60.120.260">
    <property type="entry name" value="Galactose-binding domain-like"/>
    <property type="match status" value="1"/>
</dbReference>
<evidence type="ECO:0000313" key="2">
    <source>
        <dbReference type="Proteomes" id="UP000700855"/>
    </source>
</evidence>
<protein>
    <recommendedName>
        <fullName evidence="3">TRAM domain-containing protein</fullName>
    </recommendedName>
</protein>
<organism evidence="1 2">
    <name type="scientific">Bifidobacterium choladohabitans</name>
    <dbReference type="NCBI Taxonomy" id="2750947"/>
    <lineage>
        <taxon>Bacteria</taxon>
        <taxon>Bacillati</taxon>
        <taxon>Actinomycetota</taxon>
        <taxon>Actinomycetes</taxon>
        <taxon>Bifidobacteriales</taxon>
        <taxon>Bifidobacteriaceae</taxon>
        <taxon>Bifidobacterium</taxon>
    </lineage>
</organism>
<evidence type="ECO:0008006" key="3">
    <source>
        <dbReference type="Google" id="ProtNLM"/>
    </source>
</evidence>
<dbReference type="EMBL" id="JACFSA010000001">
    <property type="protein sequence ID" value="MBI0143820.1"/>
    <property type="molecule type" value="Genomic_DNA"/>
</dbReference>
<reference evidence="1 2" key="1">
    <citation type="submission" date="2020-07" db="EMBL/GenBank/DDBJ databases">
        <title>Isolated bacteria genomes of Apis mellifera.</title>
        <authorList>
            <person name="Wu J."/>
            <person name="Zheng H."/>
        </authorList>
    </citation>
    <scope>NUCLEOTIDE SEQUENCE [LARGE SCALE GENOMIC DNA]</scope>
    <source>
        <strain evidence="1 2">W8116</strain>
    </source>
</reference>
<name>A0ABS0QZF5_9BIFI</name>
<comment type="caution">
    <text evidence="1">The sequence shown here is derived from an EMBL/GenBank/DDBJ whole genome shotgun (WGS) entry which is preliminary data.</text>
</comment>
<sequence length="80" mass="8668">MDGLVLREHIEVGQRVEQVVISAELDGELRQVAEVGAVGYQHFAQVGPLTTSHLEVSVTRSRGPVALDTCLIREGGTRTE</sequence>
<accession>A0ABS0QZF5</accession>
<gene>
    <name evidence="1" type="ORF">H3U98_03365</name>
</gene>
<dbReference type="RefSeq" id="WP_232339114.1">
    <property type="nucleotide sequence ID" value="NZ_JACFSA010000001.1"/>
</dbReference>